<comment type="caution">
    <text evidence="4">Lacks conserved residue(s) required for the propagation of feature annotation.</text>
</comment>
<comment type="subunit">
    <text evidence="4">Component of the lipopolysaccharide transport and assembly complex. Interacts with LptE and LptA.</text>
</comment>
<keyword evidence="3 4" id="KW-0998">Cell outer membrane</keyword>
<dbReference type="InterPro" id="IPR007543">
    <property type="entry name" value="LptD_C"/>
</dbReference>
<dbReference type="EMBL" id="MTSM01000009">
    <property type="protein sequence ID" value="OPX55474.1"/>
    <property type="molecule type" value="Genomic_DNA"/>
</dbReference>
<dbReference type="GO" id="GO:0015920">
    <property type="term" value="P:lipopolysaccharide transport"/>
    <property type="evidence" value="ECO:0007669"/>
    <property type="project" value="InterPro"/>
</dbReference>
<evidence type="ECO:0000256" key="2">
    <source>
        <dbReference type="ARBA" id="ARBA00023136"/>
    </source>
</evidence>
<comment type="similarity">
    <text evidence="4">Belongs to the LptD family.</text>
</comment>
<keyword evidence="2 4" id="KW-0472">Membrane</keyword>
<feature type="domain" description="LptD C-terminal" evidence="6">
    <location>
        <begin position="339"/>
        <end position="686"/>
    </location>
</feature>
<evidence type="ECO:0000259" key="5">
    <source>
        <dbReference type="Pfam" id="PF03968"/>
    </source>
</evidence>
<dbReference type="Pfam" id="PF04453">
    <property type="entry name" value="LptD"/>
    <property type="match status" value="1"/>
</dbReference>
<proteinExistence type="inferred from homology"/>
<evidence type="ECO:0000259" key="6">
    <source>
        <dbReference type="Pfam" id="PF04453"/>
    </source>
</evidence>
<dbReference type="PANTHER" id="PTHR30189:SF1">
    <property type="entry name" value="LPS-ASSEMBLY PROTEIN LPTD"/>
    <property type="match status" value="1"/>
</dbReference>
<dbReference type="InterPro" id="IPR005653">
    <property type="entry name" value="OstA-like_N"/>
</dbReference>
<name>A0A1V4T6A0_9GAMM</name>
<dbReference type="GO" id="GO:1990351">
    <property type="term" value="C:transporter complex"/>
    <property type="evidence" value="ECO:0007669"/>
    <property type="project" value="TreeGrafter"/>
</dbReference>
<evidence type="ECO:0000313" key="7">
    <source>
        <dbReference type="EMBL" id="OPX55474.1"/>
    </source>
</evidence>
<keyword evidence="8" id="KW-1185">Reference proteome</keyword>
<evidence type="ECO:0000256" key="4">
    <source>
        <dbReference type="HAMAP-Rule" id="MF_01411"/>
    </source>
</evidence>
<keyword evidence="1 4" id="KW-0732">Signal</keyword>
<dbReference type="InterPro" id="IPR020889">
    <property type="entry name" value="LipoPS_assembly_LptD"/>
</dbReference>
<evidence type="ECO:0000256" key="3">
    <source>
        <dbReference type="ARBA" id="ARBA00023237"/>
    </source>
</evidence>
<dbReference type="Proteomes" id="UP000191418">
    <property type="component" value="Unassembled WGS sequence"/>
</dbReference>
<dbReference type="HAMAP" id="MF_01411">
    <property type="entry name" value="LPS_assembly_LptD"/>
    <property type="match status" value="1"/>
</dbReference>
<dbReference type="Pfam" id="PF03968">
    <property type="entry name" value="LptD_N"/>
    <property type="match status" value="1"/>
</dbReference>
<dbReference type="AlphaFoldDB" id="A0A1V4T6A0"/>
<sequence>MQWLEPLVKDFCLNQRAILSTKTSKFSECSKPFSVGIVSIVFLCAVFVAKADEQKSASRLDWLPYDQLTLEQQKATRGICAGAYVHPPFINRVYGQTTEVLADQAEYQQNGDIILEGRVSANSEKMRIFSDKAKLSNDRSQLTTQGNIVVRQPNALILGDEGLFNQQSQQMDIKNAEYLIYANHFRGKAGRLQHTDTGLVVIEDGYYTSCSPNDNSWRLVGSEIELNNGTGFGTATHARLELGGVPVFYWPYLKFPIDSRRHTGLLYPSISLGSEGVDEYGQPLYLNLAPNYDATISPYWYRNRGTLLNTELRYLLPSDHFGTFNYGFLDKDPLLNDKRRELVSFQGGGHIAPSWIYKVDYSKVSDDDYMRSFESDFDSANTTKLNQLAETQYSTAHWTYLARVQGFQELNDQLTDAQRVYYKLPELQANAAYSADAWRWGSDNQTVRFYKPITDDSAQAGSVSATGAINWGTGLQAQRTHIAPFIGYRQDWLWGFIEGKVKAGFSQYQLTGQPDEVAATQQSLVPTYSLDSGLFFERDFSLFDQSYVQTLEPRMLMVYSPAVEQASQPLFDTTEYDFDNNQLFRDSRFAGLDRQGDLQKVALGITSRFIDDSSGRELLTLSLGQALYLKNRTVTLSSTPYSDNTQLGYQHTRPVSPLVGAVTYDPLSWLTLSASRQWNTDRSAFALERQEEKITATHPSGISFLLRHTKNYSGCALTDDCADGVKKPFDETGDFGLTAPLTDQWRMFAIARRDFVKGDYKEAIAGLEYESCCWMIRIAKHQYYTDDDNSKPDAFQNKTRLQLVLKGFGGIGKKEPYTRSKEFIPGYNPLFN</sequence>
<dbReference type="STRING" id="64969.SAMN02745127_01713"/>
<gene>
    <name evidence="4" type="primary">lptD</name>
    <name evidence="7" type="ORF">BTE48_08790</name>
</gene>
<protein>
    <recommendedName>
        <fullName evidence="4">LPS-assembly protein LptD</fullName>
    </recommendedName>
</protein>
<comment type="function">
    <text evidence="4">Together with LptE, is involved in the assembly of lipopolysaccharide (LPS) at the surface of the outer membrane.</text>
</comment>
<dbReference type="PANTHER" id="PTHR30189">
    <property type="entry name" value="LPS-ASSEMBLY PROTEIN"/>
    <property type="match status" value="1"/>
</dbReference>
<dbReference type="InterPro" id="IPR050218">
    <property type="entry name" value="LptD"/>
</dbReference>
<comment type="caution">
    <text evidence="7">The sequence shown here is derived from an EMBL/GenBank/DDBJ whole genome shotgun (WGS) entry which is preliminary data.</text>
</comment>
<accession>A0A1V4T6A0</accession>
<feature type="domain" description="Organic solvent tolerance-like N-terminal" evidence="5">
    <location>
        <begin position="99"/>
        <end position="230"/>
    </location>
</feature>
<evidence type="ECO:0000256" key="1">
    <source>
        <dbReference type="ARBA" id="ARBA00022729"/>
    </source>
</evidence>
<dbReference type="GO" id="GO:0043165">
    <property type="term" value="P:Gram-negative-bacterium-type cell outer membrane assembly"/>
    <property type="evidence" value="ECO:0007669"/>
    <property type="project" value="UniProtKB-UniRule"/>
</dbReference>
<dbReference type="GO" id="GO:0009279">
    <property type="term" value="C:cell outer membrane"/>
    <property type="evidence" value="ECO:0007669"/>
    <property type="project" value="UniProtKB-SubCell"/>
</dbReference>
<comment type="subcellular location">
    <subcellularLocation>
        <location evidence="4">Cell outer membrane</location>
    </subcellularLocation>
</comment>
<reference evidence="7 8" key="1">
    <citation type="submission" date="2017-01" db="EMBL/GenBank/DDBJ databases">
        <title>Genome Sequencing of a Marine Spirillum, Oceanospirillum multiglobuliferum ATCC 33336, from Japan.</title>
        <authorList>
            <person name="Carney J.G."/>
            <person name="Trachtenberg A.M."/>
            <person name="Rheaume B.A."/>
            <person name="Linnane J.D."/>
            <person name="Pitts N.L."/>
            <person name="Mykles D.L."/>
            <person name="Maclea K.S."/>
        </authorList>
    </citation>
    <scope>NUCLEOTIDE SEQUENCE [LARGE SCALE GENOMIC DNA]</scope>
    <source>
        <strain evidence="7 8">ATCC 33336</strain>
    </source>
</reference>
<evidence type="ECO:0000313" key="8">
    <source>
        <dbReference type="Proteomes" id="UP000191418"/>
    </source>
</evidence>
<organism evidence="7 8">
    <name type="scientific">Oceanospirillum multiglobuliferum</name>
    <dbReference type="NCBI Taxonomy" id="64969"/>
    <lineage>
        <taxon>Bacteria</taxon>
        <taxon>Pseudomonadati</taxon>
        <taxon>Pseudomonadota</taxon>
        <taxon>Gammaproteobacteria</taxon>
        <taxon>Oceanospirillales</taxon>
        <taxon>Oceanospirillaceae</taxon>
        <taxon>Oceanospirillum</taxon>
    </lineage>
</organism>